<feature type="region of interest" description="Disordered" evidence="2">
    <location>
        <begin position="133"/>
        <end position="152"/>
    </location>
</feature>
<gene>
    <name evidence="4" type="ORF">SLS53_004354</name>
</gene>
<dbReference type="GO" id="GO:0016491">
    <property type="term" value="F:oxidoreductase activity"/>
    <property type="evidence" value="ECO:0007669"/>
    <property type="project" value="UniProtKB-KW"/>
</dbReference>
<keyword evidence="5" id="KW-1185">Reference proteome</keyword>
<protein>
    <recommendedName>
        <fullName evidence="3">Fe2OG dioxygenase domain-containing protein</fullName>
    </recommendedName>
</protein>
<dbReference type="PROSITE" id="PS51471">
    <property type="entry name" value="FE2OG_OXY"/>
    <property type="match status" value="1"/>
</dbReference>
<dbReference type="Gene3D" id="2.60.120.620">
    <property type="entry name" value="q2cbj1_9rhob like domain"/>
    <property type="match status" value="1"/>
</dbReference>
<organism evidence="4 5">
    <name type="scientific">Cytospora paraplurivora</name>
    <dbReference type="NCBI Taxonomy" id="2898453"/>
    <lineage>
        <taxon>Eukaryota</taxon>
        <taxon>Fungi</taxon>
        <taxon>Dikarya</taxon>
        <taxon>Ascomycota</taxon>
        <taxon>Pezizomycotina</taxon>
        <taxon>Sordariomycetes</taxon>
        <taxon>Sordariomycetidae</taxon>
        <taxon>Diaporthales</taxon>
        <taxon>Cytosporaceae</taxon>
        <taxon>Cytospora</taxon>
    </lineage>
</organism>
<dbReference type="Proteomes" id="UP001320245">
    <property type="component" value="Unassembled WGS sequence"/>
</dbReference>
<comment type="similarity">
    <text evidence="1">Belongs to the iron/ascorbate-dependent oxidoreductase family.</text>
</comment>
<reference evidence="4 5" key="1">
    <citation type="journal article" date="2023" name="PLoS ONE">
        <title>Cytospora paraplurivora sp. nov. isolated from orchards with fruit tree decline syndrome in Ontario, Canada.</title>
        <authorList>
            <person name="Ilyukhin E."/>
            <person name="Nguyen H.D.T."/>
            <person name="Castle A.J."/>
            <person name="Ellouze W."/>
        </authorList>
    </citation>
    <scope>NUCLEOTIDE SEQUENCE [LARGE SCALE GENOMIC DNA]</scope>
    <source>
        <strain evidence="4 5">FDS-564</strain>
    </source>
</reference>
<evidence type="ECO:0000259" key="3">
    <source>
        <dbReference type="PROSITE" id="PS51471"/>
    </source>
</evidence>
<keyword evidence="1" id="KW-0479">Metal-binding</keyword>
<accession>A0AAN9YHK5</accession>
<dbReference type="InterPro" id="IPR005123">
    <property type="entry name" value="Oxoglu/Fe-dep_dioxygenase_dom"/>
</dbReference>
<dbReference type="EMBL" id="JAJSPL020000014">
    <property type="protein sequence ID" value="KAK7743269.1"/>
    <property type="molecule type" value="Genomic_DNA"/>
</dbReference>
<evidence type="ECO:0000256" key="1">
    <source>
        <dbReference type="RuleBase" id="RU003682"/>
    </source>
</evidence>
<name>A0AAN9YHK5_9PEZI</name>
<evidence type="ECO:0000256" key="2">
    <source>
        <dbReference type="SAM" id="MobiDB-lite"/>
    </source>
</evidence>
<evidence type="ECO:0000313" key="4">
    <source>
        <dbReference type="EMBL" id="KAK7743269.1"/>
    </source>
</evidence>
<evidence type="ECO:0000313" key="5">
    <source>
        <dbReference type="Proteomes" id="UP001320245"/>
    </source>
</evidence>
<keyword evidence="1" id="KW-0560">Oxidoreductase</keyword>
<proteinExistence type="inferred from homology"/>
<feature type="domain" description="Fe2OG dioxygenase" evidence="3">
    <location>
        <begin position="198"/>
        <end position="286"/>
    </location>
</feature>
<dbReference type="AlphaFoldDB" id="A0AAN9YHK5"/>
<keyword evidence="1" id="KW-0408">Iron</keyword>
<sequence length="316" mass="34453">MTVPVRSISSSSLAVENFDDDLDLFGEGSDTDTGSYDARTWLQERAEAARREKLARLPPPCDRTCAQNRTAYVLSGQRLQPTRLGDVFAVDECELVIEAVVDYVQKQGGLHTGRHESFATTDVPVSDLSLAVPPGKGADTVSSEGGETRKPETVGSKVLDWVEQRVLTRIASTAGFKPEDLGLKDLFVVCYSGRQPSLPEQEGAIHYPIPSKQASLAVHTDGCLMSFSLLLNHQDSFNGGGTFFKATGDTFHLQQGEFLMHDAGLEHAGAEVISGQRIVLVGFVETVDVLKEKMRWEALSPRRAPQRVAPPSWTPL</sequence>
<dbReference type="GO" id="GO:0046872">
    <property type="term" value="F:metal ion binding"/>
    <property type="evidence" value="ECO:0007669"/>
    <property type="project" value="UniProtKB-KW"/>
</dbReference>
<comment type="caution">
    <text evidence="4">The sequence shown here is derived from an EMBL/GenBank/DDBJ whole genome shotgun (WGS) entry which is preliminary data.</text>
</comment>